<dbReference type="Proteomes" id="UP000295416">
    <property type="component" value="Unassembled WGS sequence"/>
</dbReference>
<name>A0A4R2NTL7_9BACL</name>
<dbReference type="OrthoDB" id="2360336at2"/>
<evidence type="ECO:0000313" key="2">
    <source>
        <dbReference type="EMBL" id="TCP24901.1"/>
    </source>
</evidence>
<gene>
    <name evidence="2" type="ORF">EV207_1224</name>
</gene>
<keyword evidence="3" id="KW-1185">Reference proteome</keyword>
<dbReference type="EMBL" id="SLXK01000022">
    <property type="protein sequence ID" value="TCP24901.1"/>
    <property type="molecule type" value="Genomic_DNA"/>
</dbReference>
<organism evidence="2 3">
    <name type="scientific">Scopulibacillus darangshiensis</name>
    <dbReference type="NCBI Taxonomy" id="442528"/>
    <lineage>
        <taxon>Bacteria</taxon>
        <taxon>Bacillati</taxon>
        <taxon>Bacillota</taxon>
        <taxon>Bacilli</taxon>
        <taxon>Bacillales</taxon>
        <taxon>Sporolactobacillaceae</taxon>
        <taxon>Scopulibacillus</taxon>
    </lineage>
</organism>
<feature type="compositionally biased region" description="Basic and acidic residues" evidence="1">
    <location>
        <begin position="290"/>
        <end position="299"/>
    </location>
</feature>
<reference evidence="2 3" key="1">
    <citation type="submission" date="2019-03" db="EMBL/GenBank/DDBJ databases">
        <title>Genomic Encyclopedia of Type Strains, Phase IV (KMG-IV): sequencing the most valuable type-strain genomes for metagenomic binning, comparative biology and taxonomic classification.</title>
        <authorList>
            <person name="Goeker M."/>
        </authorList>
    </citation>
    <scope>NUCLEOTIDE SEQUENCE [LARGE SCALE GENOMIC DNA]</scope>
    <source>
        <strain evidence="2 3">DSM 19377</strain>
    </source>
</reference>
<evidence type="ECO:0000256" key="1">
    <source>
        <dbReference type="SAM" id="MobiDB-lite"/>
    </source>
</evidence>
<dbReference type="InterPro" id="IPR012873">
    <property type="entry name" value="DUF1672"/>
</dbReference>
<accession>A0A4R2NTL7</accession>
<dbReference type="RefSeq" id="WP_132746804.1">
    <property type="nucleotide sequence ID" value="NZ_SLXK01000022.1"/>
</dbReference>
<proteinExistence type="predicted"/>
<dbReference type="Pfam" id="PF07901">
    <property type="entry name" value="DUF1672"/>
    <property type="match status" value="1"/>
</dbReference>
<dbReference type="PROSITE" id="PS51257">
    <property type="entry name" value="PROKAR_LIPOPROTEIN"/>
    <property type="match status" value="1"/>
</dbReference>
<comment type="caution">
    <text evidence="2">The sequence shown here is derived from an EMBL/GenBank/DDBJ whole genome shotgun (WGS) entry which is preliminary data.</text>
</comment>
<sequence>MKHKKKVIVLGIGLTLLLGGCGGMDGSKHKADGNGDTSENKTNDNEYISVQDYTGQGYELKNGEATDKIAEAHKDEIDKAVKNFFLDKYKTKVEVHNIVGNKDGATVFVESVGEPHFYTYAIVPIDRETKQVKYDGVWSQEGQVEDAIMGGIFALIFDKEIVNLNNYLDSIVKKYPVTGKSKEAIANVSATGYSTSYYYITTYGDVFNKLLEAYLKNPNLSKKEWKRQFNRTSYKPKGVLITIQMFMKEKGVKPDKKILNQLVSDIENKDGLPRGSYSILLNDNRINRKTGDGTKDNTLEHSYPNDIIKK</sequence>
<feature type="region of interest" description="Disordered" evidence="1">
    <location>
        <begin position="290"/>
        <end position="310"/>
    </location>
</feature>
<protein>
    <submittedName>
        <fullName evidence="2">Uncharacterized protein DUF1672</fullName>
    </submittedName>
</protein>
<dbReference type="AlphaFoldDB" id="A0A4R2NTL7"/>
<evidence type="ECO:0000313" key="3">
    <source>
        <dbReference type="Proteomes" id="UP000295416"/>
    </source>
</evidence>